<dbReference type="CDD" id="cd06173">
    <property type="entry name" value="MFS_MefA_like"/>
    <property type="match status" value="1"/>
</dbReference>
<sequence>MFTSFTSGLWIVAVVWEVIRLGGGPSQVSVVATANAVGLILLAVPGGVVADRISQKTILLCVAAVQASGLTLVSVLAALDVNAIVVLAVVSLGMGASMAFYFPAYSAWLPALVPAEDLQAVNGFEGMTRQAIGQAAGPAAAGAVIAMVNPAAAIALAALTSLVGLLALTRVPRTPVRRDLSDKTDGSAASAIGTAARDVKEGFAYMVRTPWLLATLLFASVMALMLMGPLEVLLPFLIKDQLDGGPGDHAMVLSAFGVGSAAGSLLMASLRTPRRYLTVVNVLWGTAMIPLAAMVFTTAVWQTMIAAFILGVLFASPMVIWGTVLQRRVPPHLLGRVSSLDFFVTNSFMPVSMALAGPASQLIGLRATFLIAGTVPLLVAIIAILAARLPADEIAHPLTSDRDITT</sequence>
<evidence type="ECO:0000313" key="9">
    <source>
        <dbReference type="EMBL" id="TCP57541.1"/>
    </source>
</evidence>
<dbReference type="AlphaFoldDB" id="A0A4R2RCT3"/>
<keyword evidence="3" id="KW-1003">Cell membrane</keyword>
<dbReference type="PANTHER" id="PTHR23513:SF6">
    <property type="entry name" value="MAJOR FACILITATOR SUPERFAMILY ASSOCIATED DOMAIN-CONTAINING PROTEIN"/>
    <property type="match status" value="1"/>
</dbReference>
<evidence type="ECO:0000256" key="2">
    <source>
        <dbReference type="ARBA" id="ARBA00022448"/>
    </source>
</evidence>
<feature type="transmembrane region" description="Helical" evidence="7">
    <location>
        <begin position="305"/>
        <end position="325"/>
    </location>
</feature>
<accession>A0A4R2RCT3</accession>
<dbReference type="Proteomes" id="UP000294911">
    <property type="component" value="Unassembled WGS sequence"/>
</dbReference>
<keyword evidence="6 7" id="KW-0472">Membrane</keyword>
<feature type="transmembrane region" description="Helical" evidence="7">
    <location>
        <begin position="337"/>
        <end position="357"/>
    </location>
</feature>
<dbReference type="InterPro" id="IPR020846">
    <property type="entry name" value="MFS_dom"/>
</dbReference>
<feature type="domain" description="Major facilitator superfamily (MFS) profile" evidence="8">
    <location>
        <begin position="1"/>
        <end position="391"/>
    </location>
</feature>
<dbReference type="InterPro" id="IPR036259">
    <property type="entry name" value="MFS_trans_sf"/>
</dbReference>
<dbReference type="EMBL" id="SLXQ01000001">
    <property type="protein sequence ID" value="TCP57541.1"/>
    <property type="molecule type" value="Genomic_DNA"/>
</dbReference>
<evidence type="ECO:0000256" key="7">
    <source>
        <dbReference type="SAM" id="Phobius"/>
    </source>
</evidence>
<comment type="subcellular location">
    <subcellularLocation>
        <location evidence="1">Cell membrane</location>
        <topology evidence="1">Multi-pass membrane protein</topology>
    </subcellularLocation>
</comment>
<keyword evidence="10" id="KW-1185">Reference proteome</keyword>
<dbReference type="GO" id="GO:0005886">
    <property type="term" value="C:plasma membrane"/>
    <property type="evidence" value="ECO:0007669"/>
    <property type="project" value="UniProtKB-SubCell"/>
</dbReference>
<feature type="transmembrane region" description="Helical" evidence="7">
    <location>
        <begin position="363"/>
        <end position="387"/>
    </location>
</feature>
<evidence type="ECO:0000256" key="5">
    <source>
        <dbReference type="ARBA" id="ARBA00022989"/>
    </source>
</evidence>
<evidence type="ECO:0000259" key="8">
    <source>
        <dbReference type="PROSITE" id="PS50850"/>
    </source>
</evidence>
<organism evidence="9 10">
    <name type="scientific">Tamaricihabitans halophyticus</name>
    <dbReference type="NCBI Taxonomy" id="1262583"/>
    <lineage>
        <taxon>Bacteria</taxon>
        <taxon>Bacillati</taxon>
        <taxon>Actinomycetota</taxon>
        <taxon>Actinomycetes</taxon>
        <taxon>Pseudonocardiales</taxon>
        <taxon>Pseudonocardiaceae</taxon>
        <taxon>Tamaricihabitans</taxon>
    </lineage>
</organism>
<evidence type="ECO:0000256" key="4">
    <source>
        <dbReference type="ARBA" id="ARBA00022692"/>
    </source>
</evidence>
<dbReference type="Gene3D" id="1.20.1250.20">
    <property type="entry name" value="MFS general substrate transporter like domains"/>
    <property type="match status" value="1"/>
</dbReference>
<feature type="transmembrane region" description="Helical" evidence="7">
    <location>
        <begin position="30"/>
        <end position="50"/>
    </location>
</feature>
<protein>
    <submittedName>
        <fullName evidence="9">Putative MFS family arabinose efflux permease</fullName>
    </submittedName>
</protein>
<reference evidence="9 10" key="1">
    <citation type="submission" date="2019-03" db="EMBL/GenBank/DDBJ databases">
        <title>Genomic Encyclopedia of Type Strains, Phase IV (KMG-IV): sequencing the most valuable type-strain genomes for metagenomic binning, comparative biology and taxonomic classification.</title>
        <authorList>
            <person name="Goeker M."/>
        </authorList>
    </citation>
    <scope>NUCLEOTIDE SEQUENCE [LARGE SCALE GENOMIC DNA]</scope>
    <source>
        <strain evidence="9 10">DSM 45765</strain>
    </source>
</reference>
<dbReference type="PROSITE" id="PS50850">
    <property type="entry name" value="MFS"/>
    <property type="match status" value="1"/>
</dbReference>
<comment type="caution">
    <text evidence="9">The sequence shown here is derived from an EMBL/GenBank/DDBJ whole genome shotgun (WGS) entry which is preliminary data.</text>
</comment>
<keyword evidence="4 7" id="KW-0812">Transmembrane</keyword>
<evidence type="ECO:0000313" key="10">
    <source>
        <dbReference type="Proteomes" id="UP000294911"/>
    </source>
</evidence>
<feature type="transmembrane region" description="Helical" evidence="7">
    <location>
        <begin position="277"/>
        <end position="299"/>
    </location>
</feature>
<dbReference type="SUPFAM" id="SSF103473">
    <property type="entry name" value="MFS general substrate transporter"/>
    <property type="match status" value="1"/>
</dbReference>
<feature type="transmembrane region" description="Helical" evidence="7">
    <location>
        <begin position="250"/>
        <end position="270"/>
    </location>
</feature>
<dbReference type="PANTHER" id="PTHR23513">
    <property type="entry name" value="INTEGRAL MEMBRANE EFFLUX PROTEIN-RELATED"/>
    <property type="match status" value="1"/>
</dbReference>
<evidence type="ECO:0000256" key="1">
    <source>
        <dbReference type="ARBA" id="ARBA00004651"/>
    </source>
</evidence>
<keyword evidence="5 7" id="KW-1133">Transmembrane helix</keyword>
<dbReference type="InterPro" id="IPR010290">
    <property type="entry name" value="TM_effector"/>
</dbReference>
<keyword evidence="2" id="KW-0813">Transport</keyword>
<dbReference type="Pfam" id="PF05977">
    <property type="entry name" value="MFS_3"/>
    <property type="match status" value="1"/>
</dbReference>
<evidence type="ECO:0000256" key="6">
    <source>
        <dbReference type="ARBA" id="ARBA00023136"/>
    </source>
</evidence>
<gene>
    <name evidence="9" type="ORF">EV191_1011498</name>
</gene>
<dbReference type="GO" id="GO:0022857">
    <property type="term" value="F:transmembrane transporter activity"/>
    <property type="evidence" value="ECO:0007669"/>
    <property type="project" value="InterPro"/>
</dbReference>
<proteinExistence type="predicted"/>
<name>A0A4R2RCT3_9PSEU</name>
<feature type="transmembrane region" description="Helical" evidence="7">
    <location>
        <begin position="211"/>
        <end position="238"/>
    </location>
</feature>
<evidence type="ECO:0000256" key="3">
    <source>
        <dbReference type="ARBA" id="ARBA00022475"/>
    </source>
</evidence>